<comment type="caution">
    <text evidence="2">The sequence shown here is derived from an EMBL/GenBank/DDBJ whole genome shotgun (WGS) entry which is preliminary data.</text>
</comment>
<keyword evidence="3" id="KW-1185">Reference proteome</keyword>
<dbReference type="Gene3D" id="2.130.10.10">
    <property type="entry name" value="YVTN repeat-like/Quinoprotein amine dehydrogenase"/>
    <property type="match status" value="1"/>
</dbReference>
<dbReference type="OrthoDB" id="411991at2759"/>
<dbReference type="AlphaFoldDB" id="A0A9X0CTT7"/>
<evidence type="ECO:0000259" key="1">
    <source>
        <dbReference type="Pfam" id="PF25460"/>
    </source>
</evidence>
<dbReference type="EMBL" id="MU826457">
    <property type="protein sequence ID" value="KAJ7375822.1"/>
    <property type="molecule type" value="Genomic_DNA"/>
</dbReference>
<dbReference type="GO" id="GO:0005643">
    <property type="term" value="C:nuclear pore"/>
    <property type="evidence" value="ECO:0007669"/>
    <property type="project" value="TreeGrafter"/>
</dbReference>
<dbReference type="Pfam" id="PF25460">
    <property type="entry name" value="Beta-prop_Aladin"/>
    <property type="match status" value="1"/>
</dbReference>
<reference evidence="2" key="1">
    <citation type="submission" date="2023-01" db="EMBL/GenBank/DDBJ databases">
        <title>Genome assembly of the deep-sea coral Lophelia pertusa.</title>
        <authorList>
            <person name="Herrera S."/>
            <person name="Cordes E."/>
        </authorList>
    </citation>
    <scope>NUCLEOTIDE SEQUENCE</scope>
    <source>
        <strain evidence="2">USNM1676648</strain>
        <tissue evidence="2">Polyp</tissue>
    </source>
</reference>
<dbReference type="Proteomes" id="UP001163046">
    <property type="component" value="Unassembled WGS sequence"/>
</dbReference>
<proteinExistence type="predicted"/>
<organism evidence="2 3">
    <name type="scientific">Desmophyllum pertusum</name>
    <dbReference type="NCBI Taxonomy" id="174260"/>
    <lineage>
        <taxon>Eukaryota</taxon>
        <taxon>Metazoa</taxon>
        <taxon>Cnidaria</taxon>
        <taxon>Anthozoa</taxon>
        <taxon>Hexacorallia</taxon>
        <taxon>Scleractinia</taxon>
        <taxon>Caryophylliina</taxon>
        <taxon>Caryophylliidae</taxon>
        <taxon>Desmophyllum</taxon>
    </lineage>
</organism>
<name>A0A9X0CTT7_9CNID</name>
<dbReference type="InterPro" id="IPR045139">
    <property type="entry name" value="Aladin"/>
</dbReference>
<dbReference type="SUPFAM" id="SSF82171">
    <property type="entry name" value="DPP6 N-terminal domain-like"/>
    <property type="match status" value="1"/>
</dbReference>
<dbReference type="PANTHER" id="PTHR14494:SF0">
    <property type="entry name" value="ALADIN"/>
    <property type="match status" value="1"/>
</dbReference>
<dbReference type="InterPro" id="IPR001680">
    <property type="entry name" value="WD40_rpt"/>
</dbReference>
<dbReference type="InterPro" id="IPR015943">
    <property type="entry name" value="WD40/YVTN_repeat-like_dom_sf"/>
</dbReference>
<dbReference type="PANTHER" id="PTHR14494">
    <property type="entry name" value="ALADIN/ADRACALIN/AAAS"/>
    <property type="match status" value="1"/>
</dbReference>
<dbReference type="SMART" id="SM00320">
    <property type="entry name" value="WD40"/>
    <property type="match status" value="2"/>
</dbReference>
<evidence type="ECO:0000313" key="3">
    <source>
        <dbReference type="Proteomes" id="UP001163046"/>
    </source>
</evidence>
<feature type="domain" description="Aladin seven-bladed propeller" evidence="1">
    <location>
        <begin position="25"/>
        <end position="211"/>
    </location>
</feature>
<evidence type="ECO:0000313" key="2">
    <source>
        <dbReference type="EMBL" id="KAJ7375822.1"/>
    </source>
</evidence>
<protein>
    <recommendedName>
        <fullName evidence="1">Aladin seven-bladed propeller domain-containing protein</fullName>
    </recommendedName>
</protein>
<gene>
    <name evidence="2" type="ORF">OS493_038607</name>
</gene>
<dbReference type="InterPro" id="IPR057403">
    <property type="entry name" value="Beta-prop_Aladin"/>
</dbReference>
<dbReference type="GO" id="GO:0006913">
    <property type="term" value="P:nucleocytoplasmic transport"/>
    <property type="evidence" value="ECO:0007669"/>
    <property type="project" value="TreeGrafter"/>
</dbReference>
<accession>A0A9X0CTT7</accession>
<sequence>MGGIFYRLDAIQQMNIVDTYMLGGSSVRHLSYPGHSPVTTVSWSPSGQLLVSGSPADSNLMVWDVALESATPLYRAGGGVTLTAWSPDERNLFAATPSSLFRVWETQTWTCEKWSNLAGSCQAACWSPDGKVLVFAVANEPALYSLQFQNIGDGQNNTSAAKGARLAVRCADLTTHSWELDEESVTIGGCVRSMAWDPFGERLAVIFQDEEKQARNSSLCSRRD</sequence>